<accession>A0A6A5Q6B6</accession>
<evidence type="ECO:0000313" key="2">
    <source>
        <dbReference type="EMBL" id="KAF1911163.1"/>
    </source>
</evidence>
<protein>
    <submittedName>
        <fullName evidence="2">Uncharacterized protein</fullName>
    </submittedName>
</protein>
<feature type="region of interest" description="Disordered" evidence="1">
    <location>
        <begin position="1"/>
        <end position="20"/>
    </location>
</feature>
<dbReference type="EMBL" id="ML979146">
    <property type="protein sequence ID" value="KAF1911163.1"/>
    <property type="molecule type" value="Genomic_DNA"/>
</dbReference>
<dbReference type="Proteomes" id="UP000800096">
    <property type="component" value="Unassembled WGS sequence"/>
</dbReference>
<reference evidence="2" key="1">
    <citation type="journal article" date="2020" name="Stud. Mycol.">
        <title>101 Dothideomycetes genomes: a test case for predicting lifestyles and emergence of pathogens.</title>
        <authorList>
            <person name="Haridas S."/>
            <person name="Albert R."/>
            <person name="Binder M."/>
            <person name="Bloem J."/>
            <person name="Labutti K."/>
            <person name="Salamov A."/>
            <person name="Andreopoulos B."/>
            <person name="Baker S."/>
            <person name="Barry K."/>
            <person name="Bills G."/>
            <person name="Bluhm B."/>
            <person name="Cannon C."/>
            <person name="Castanera R."/>
            <person name="Culley D."/>
            <person name="Daum C."/>
            <person name="Ezra D."/>
            <person name="Gonzalez J."/>
            <person name="Henrissat B."/>
            <person name="Kuo A."/>
            <person name="Liang C."/>
            <person name="Lipzen A."/>
            <person name="Lutzoni F."/>
            <person name="Magnuson J."/>
            <person name="Mondo S."/>
            <person name="Nolan M."/>
            <person name="Ohm R."/>
            <person name="Pangilinan J."/>
            <person name="Park H.-J."/>
            <person name="Ramirez L."/>
            <person name="Alfaro M."/>
            <person name="Sun H."/>
            <person name="Tritt A."/>
            <person name="Yoshinaga Y."/>
            <person name="Zwiers L.-H."/>
            <person name="Turgeon B."/>
            <person name="Goodwin S."/>
            <person name="Spatafora J."/>
            <person name="Crous P."/>
            <person name="Grigoriev I."/>
        </authorList>
    </citation>
    <scope>NUCLEOTIDE SEQUENCE</scope>
    <source>
        <strain evidence="2">HMLAC05119</strain>
    </source>
</reference>
<keyword evidence="3" id="KW-1185">Reference proteome</keyword>
<feature type="non-terminal residue" evidence="2">
    <location>
        <position position="1"/>
    </location>
</feature>
<evidence type="ECO:0000256" key="1">
    <source>
        <dbReference type="SAM" id="MobiDB-lite"/>
    </source>
</evidence>
<gene>
    <name evidence="2" type="ORF">BDU57DRAFT_462284</name>
</gene>
<sequence>LGRQVTHSPTEVPKAFAAPPLQAARSNADMNADMNALLQTPSLPRLRHRVVRNDIQVDLDCEATSHSARTESSHFLTQPPFPHLLQH</sequence>
<organism evidence="2 3">
    <name type="scientific">Ampelomyces quisqualis</name>
    <name type="common">Powdery mildew agent</name>
    <dbReference type="NCBI Taxonomy" id="50730"/>
    <lineage>
        <taxon>Eukaryota</taxon>
        <taxon>Fungi</taxon>
        <taxon>Dikarya</taxon>
        <taxon>Ascomycota</taxon>
        <taxon>Pezizomycotina</taxon>
        <taxon>Dothideomycetes</taxon>
        <taxon>Pleosporomycetidae</taxon>
        <taxon>Pleosporales</taxon>
        <taxon>Pleosporineae</taxon>
        <taxon>Phaeosphaeriaceae</taxon>
        <taxon>Ampelomyces</taxon>
    </lineage>
</organism>
<proteinExistence type="predicted"/>
<feature type="region of interest" description="Disordered" evidence="1">
    <location>
        <begin position="66"/>
        <end position="87"/>
    </location>
</feature>
<dbReference type="OrthoDB" id="5357734at2759"/>
<evidence type="ECO:0000313" key="3">
    <source>
        <dbReference type="Proteomes" id="UP000800096"/>
    </source>
</evidence>
<name>A0A6A5Q6B6_AMPQU</name>
<dbReference type="AlphaFoldDB" id="A0A6A5Q6B6"/>